<dbReference type="InterPro" id="IPR041577">
    <property type="entry name" value="RT_RNaseH_2"/>
</dbReference>
<dbReference type="InterPro" id="IPR012337">
    <property type="entry name" value="RNaseH-like_sf"/>
</dbReference>
<dbReference type="SUPFAM" id="SSF56672">
    <property type="entry name" value="DNA/RNA polymerases"/>
    <property type="match status" value="1"/>
</dbReference>
<dbReference type="EC" id="3.1.26.4" evidence="2"/>
<dbReference type="SUPFAM" id="SSF53098">
    <property type="entry name" value="Ribonuclease H-like"/>
    <property type="match status" value="2"/>
</dbReference>
<evidence type="ECO:0000256" key="2">
    <source>
        <dbReference type="ARBA" id="ARBA00012180"/>
    </source>
</evidence>
<sequence length="1093" mass="124938">MVKLAKSLQYDATATEGVFYNAQHQMFRVILQQGTGDNTRTSKQTRQRTFENHPDTDKYLAQVPSNIWMQHPNDVGQTKHTVKVQLSTDKPIYIPQYPLKEDQKAGIQETINGLLASGVIYEGESEYNTPLFPVKKSDLQNWRMVQDFRPLNKITTGKLHPVPDPYIALNNLSPEYKVYTVIDLANAFFTINLDVSSQKYFAFRHGNKTLMYNRMPQGWSQSPGWFSHFLRQDLADLQFPETCTLITYVDDILIAGKTAKEVLEATVLLLTHLSKKGYKVKRQKIQVARQTVYFLGREISNGTQGVTDSNKDAILNTPKPITVRQMLSFLGLCNFSREYVPGFTELTTPLRDLIKPHGLHSLSAELLWTTEAEEAFIKTKQAICSICNLYSPSYDIPFHLDVTEKNSYVQAVLYQKYNQSRRVLKHYSCKLDPHEQSQPGCARYLAALTKTIEKTSHVVQNHPLIVHTQHGILAYLNSHLFITTAQRSTNISKTLRQPHITYEKEDINMATNMETEGTPHICEESVKTELYIRADLQTTPLSNPEMTVFCDGCSYRAKDGNVISSYAVVEQITPDQHRVLDAKQITKGSAQQAELTAMLRALQLTEGKAVNIYTDSAYAYKTVTISLAGWIRNGFKLITGLPIKHEELIKQLIDAAKLPSRLAIMKCKAHEKTTDSVSLGNHAADQAAKKAANYDTKNMLIRTDVEDDNAPEDNKIDATYIKEIQEAAGAYEQNVWKQRGATKDEEGIWRNHEGKIVAPVPLLQMLYDEFHTPTHRSYEAILKHIDLWWHPHMKPIIQYWIDDCYICQTMTPKKSYKPPPGVYSLPNKPFERIVMDFTDMGPEMRVRGYRYLLVIVCEYTRWVEAFPCKTETAKEVVKHLTTEVFPRFGIPYVIRSDNGTHFTANIIRDVLKALNIKQRFGNLYKASSQGAVERMNATIKRKLAKVWKTTNMDWVTALPFVLMDIRNSVNKSTSYSPHLLLTGREMHKPIGPFNEDAPFIEWDKQHQTYVQQLQEIVMQLHKCRQRAHDSEPKTEPKMDVVPGSWVYVKDEPENSNPEAERNAEKAAAPADQANGDSEEEEGQGRRRLRRRRV</sequence>
<reference evidence="9" key="1">
    <citation type="submission" date="2024-04" db="EMBL/GenBank/DDBJ databases">
        <title>Salinicola lusitanus LLJ914,a marine bacterium isolated from the Okinawa Trough.</title>
        <authorList>
            <person name="Li J."/>
        </authorList>
    </citation>
    <scope>NUCLEOTIDE SEQUENCE [LARGE SCALE GENOMIC DNA]</scope>
</reference>
<evidence type="ECO:0000313" key="9">
    <source>
        <dbReference type="Proteomes" id="UP001460270"/>
    </source>
</evidence>
<evidence type="ECO:0000259" key="5">
    <source>
        <dbReference type="PROSITE" id="PS50878"/>
    </source>
</evidence>
<dbReference type="GO" id="GO:0004523">
    <property type="term" value="F:RNA-DNA hybrid ribonuclease activity"/>
    <property type="evidence" value="ECO:0007669"/>
    <property type="project" value="UniProtKB-EC"/>
</dbReference>
<evidence type="ECO:0000313" key="8">
    <source>
        <dbReference type="EMBL" id="KAK7939137.1"/>
    </source>
</evidence>
<protein>
    <recommendedName>
        <fullName evidence="2">ribonuclease H</fullName>
        <ecNumber evidence="2">3.1.26.4</ecNumber>
    </recommendedName>
</protein>
<dbReference type="InterPro" id="IPR002156">
    <property type="entry name" value="RNaseH_domain"/>
</dbReference>
<evidence type="ECO:0000259" key="7">
    <source>
        <dbReference type="PROSITE" id="PS50994"/>
    </source>
</evidence>
<dbReference type="AlphaFoldDB" id="A0AAW0PX85"/>
<comment type="similarity">
    <text evidence="1">Belongs to the beta type-B retroviral polymerase family. HERV class-II K(HML-2) pol subfamily.</text>
</comment>
<dbReference type="Pfam" id="PF00665">
    <property type="entry name" value="rve"/>
    <property type="match status" value="1"/>
</dbReference>
<dbReference type="GO" id="GO:0003676">
    <property type="term" value="F:nucleic acid binding"/>
    <property type="evidence" value="ECO:0007669"/>
    <property type="project" value="InterPro"/>
</dbReference>
<feature type="compositionally biased region" description="Basic and acidic residues" evidence="4">
    <location>
        <begin position="1048"/>
        <end position="1064"/>
    </location>
</feature>
<dbReference type="Pfam" id="PF17919">
    <property type="entry name" value="RT_RNaseH_2"/>
    <property type="match status" value="1"/>
</dbReference>
<name>A0AAW0PX85_9GOBI</name>
<dbReference type="InterPro" id="IPR043128">
    <property type="entry name" value="Rev_trsase/Diguanyl_cyclase"/>
</dbReference>
<keyword evidence="9" id="KW-1185">Reference proteome</keyword>
<dbReference type="Gene3D" id="3.30.70.270">
    <property type="match status" value="2"/>
</dbReference>
<dbReference type="PROSITE" id="PS50879">
    <property type="entry name" value="RNASE_H_1"/>
    <property type="match status" value="1"/>
</dbReference>
<dbReference type="PROSITE" id="PS50878">
    <property type="entry name" value="RT_POL"/>
    <property type="match status" value="1"/>
</dbReference>
<proteinExistence type="inferred from homology"/>
<dbReference type="Gene3D" id="3.10.10.10">
    <property type="entry name" value="HIV Type 1 Reverse Transcriptase, subunit A, domain 1"/>
    <property type="match status" value="1"/>
</dbReference>
<comment type="caution">
    <text evidence="8">The sequence shown here is derived from an EMBL/GenBank/DDBJ whole genome shotgun (WGS) entry which is preliminary data.</text>
</comment>
<feature type="compositionally biased region" description="Basic and acidic residues" evidence="4">
    <location>
        <begin position="1026"/>
        <end position="1038"/>
    </location>
</feature>
<dbReference type="Proteomes" id="UP001460270">
    <property type="component" value="Unassembled WGS sequence"/>
</dbReference>
<dbReference type="InterPro" id="IPR043502">
    <property type="entry name" value="DNA/RNA_pol_sf"/>
</dbReference>
<dbReference type="InterPro" id="IPR050951">
    <property type="entry name" value="Retrovirus_Pol_polyprotein"/>
</dbReference>
<gene>
    <name evidence="8" type="ORF">WMY93_002463</name>
</gene>
<keyword evidence="3" id="KW-0511">Multifunctional enzyme</keyword>
<feature type="region of interest" description="Disordered" evidence="4">
    <location>
        <begin position="1024"/>
        <end position="1093"/>
    </location>
</feature>
<dbReference type="Gene3D" id="3.30.420.10">
    <property type="entry name" value="Ribonuclease H-like superfamily/Ribonuclease H"/>
    <property type="match status" value="2"/>
</dbReference>
<feature type="domain" description="Reverse transcriptase" evidence="5">
    <location>
        <begin position="115"/>
        <end position="299"/>
    </location>
</feature>
<evidence type="ECO:0000256" key="1">
    <source>
        <dbReference type="ARBA" id="ARBA00010879"/>
    </source>
</evidence>
<evidence type="ECO:0000259" key="6">
    <source>
        <dbReference type="PROSITE" id="PS50879"/>
    </source>
</evidence>
<feature type="domain" description="Integrase catalytic" evidence="7">
    <location>
        <begin position="825"/>
        <end position="985"/>
    </location>
</feature>
<dbReference type="InterPro" id="IPR000477">
    <property type="entry name" value="RT_dom"/>
</dbReference>
<dbReference type="EMBL" id="JBBPFD010000002">
    <property type="protein sequence ID" value="KAK7939137.1"/>
    <property type="molecule type" value="Genomic_DNA"/>
</dbReference>
<organism evidence="8 9">
    <name type="scientific">Mugilogobius chulae</name>
    <name type="common">yellowstripe goby</name>
    <dbReference type="NCBI Taxonomy" id="88201"/>
    <lineage>
        <taxon>Eukaryota</taxon>
        <taxon>Metazoa</taxon>
        <taxon>Chordata</taxon>
        <taxon>Craniata</taxon>
        <taxon>Vertebrata</taxon>
        <taxon>Euteleostomi</taxon>
        <taxon>Actinopterygii</taxon>
        <taxon>Neopterygii</taxon>
        <taxon>Teleostei</taxon>
        <taxon>Neoteleostei</taxon>
        <taxon>Acanthomorphata</taxon>
        <taxon>Gobiaria</taxon>
        <taxon>Gobiiformes</taxon>
        <taxon>Gobioidei</taxon>
        <taxon>Gobiidae</taxon>
        <taxon>Gobionellinae</taxon>
        <taxon>Mugilogobius</taxon>
    </lineage>
</organism>
<dbReference type="InterPro" id="IPR001584">
    <property type="entry name" value="Integrase_cat-core"/>
</dbReference>
<evidence type="ECO:0000256" key="3">
    <source>
        <dbReference type="ARBA" id="ARBA00023268"/>
    </source>
</evidence>
<evidence type="ECO:0000256" key="4">
    <source>
        <dbReference type="SAM" id="MobiDB-lite"/>
    </source>
</evidence>
<dbReference type="PANTHER" id="PTHR37984:SF5">
    <property type="entry name" value="PROTEIN NYNRIN-LIKE"/>
    <property type="match status" value="1"/>
</dbReference>
<dbReference type="Pfam" id="PF00078">
    <property type="entry name" value="RVT_1"/>
    <property type="match status" value="1"/>
</dbReference>
<dbReference type="InterPro" id="IPR036397">
    <property type="entry name" value="RNaseH_sf"/>
</dbReference>
<feature type="domain" description="RNase H type-1" evidence="6">
    <location>
        <begin position="542"/>
        <end position="693"/>
    </location>
</feature>
<dbReference type="PROSITE" id="PS50994">
    <property type="entry name" value="INTEGRASE"/>
    <property type="match status" value="1"/>
</dbReference>
<dbReference type="Pfam" id="PF00075">
    <property type="entry name" value="RNase_H"/>
    <property type="match status" value="1"/>
</dbReference>
<dbReference type="Gene3D" id="3.10.20.370">
    <property type="match status" value="1"/>
</dbReference>
<dbReference type="GO" id="GO:0015074">
    <property type="term" value="P:DNA integration"/>
    <property type="evidence" value="ECO:0007669"/>
    <property type="project" value="InterPro"/>
</dbReference>
<accession>A0AAW0PX85</accession>
<dbReference type="Gene3D" id="1.10.340.70">
    <property type="match status" value="1"/>
</dbReference>
<dbReference type="PANTHER" id="PTHR37984">
    <property type="entry name" value="PROTEIN CBG26694"/>
    <property type="match status" value="1"/>
</dbReference>